<name>A0A3T1D003_9BACL</name>
<evidence type="ECO:0000313" key="3">
    <source>
        <dbReference type="Proteomes" id="UP000289856"/>
    </source>
</evidence>
<organism evidence="2 3">
    <name type="scientific">Cohnella abietis</name>
    <dbReference type="NCBI Taxonomy" id="2507935"/>
    <lineage>
        <taxon>Bacteria</taxon>
        <taxon>Bacillati</taxon>
        <taxon>Bacillota</taxon>
        <taxon>Bacilli</taxon>
        <taxon>Bacillales</taxon>
        <taxon>Paenibacillaceae</taxon>
        <taxon>Cohnella</taxon>
    </lineage>
</organism>
<evidence type="ECO:0000313" key="2">
    <source>
        <dbReference type="EMBL" id="BBI31447.1"/>
    </source>
</evidence>
<feature type="domain" description="IrrE N-terminal-like" evidence="1">
    <location>
        <begin position="37"/>
        <end position="150"/>
    </location>
</feature>
<proteinExistence type="predicted"/>
<gene>
    <name evidence="2" type="ORF">KCTCHS21_08460</name>
</gene>
<protein>
    <recommendedName>
        <fullName evidence="1">IrrE N-terminal-like domain-containing protein</fullName>
    </recommendedName>
</protein>
<dbReference type="EMBL" id="AP019400">
    <property type="protein sequence ID" value="BBI31447.1"/>
    <property type="molecule type" value="Genomic_DNA"/>
</dbReference>
<dbReference type="OrthoDB" id="2417909at2"/>
<evidence type="ECO:0000259" key="1">
    <source>
        <dbReference type="Pfam" id="PF06114"/>
    </source>
</evidence>
<dbReference type="InterPro" id="IPR010359">
    <property type="entry name" value="IrrE_HExxH"/>
</dbReference>
<reference evidence="2 3" key="1">
    <citation type="submission" date="2019-01" db="EMBL/GenBank/DDBJ databases">
        <title>Complete genome sequence of Cohnella hallensis HS21 isolated from Korean fir (Abies koreana) rhizospheric soil.</title>
        <authorList>
            <person name="Jiang L."/>
            <person name="Kang S.W."/>
            <person name="Kim S."/>
            <person name="Jung J."/>
            <person name="Kim C.Y."/>
            <person name="Kim D.H."/>
            <person name="Kim S.W."/>
            <person name="Lee J."/>
        </authorList>
    </citation>
    <scope>NUCLEOTIDE SEQUENCE [LARGE SCALE GENOMIC DNA]</scope>
    <source>
        <strain evidence="2 3">HS21</strain>
    </source>
</reference>
<accession>A0A3T1D003</accession>
<dbReference type="RefSeq" id="WP_130605276.1">
    <property type="nucleotide sequence ID" value="NZ_AP019400.1"/>
</dbReference>
<dbReference type="Proteomes" id="UP000289856">
    <property type="component" value="Chromosome"/>
</dbReference>
<dbReference type="Pfam" id="PF06114">
    <property type="entry name" value="Peptidase_M78"/>
    <property type="match status" value="1"/>
</dbReference>
<dbReference type="AlphaFoldDB" id="A0A3T1D003"/>
<sequence>MYKYYQTTPLEQWIEQLWMRSGIVSVSSLNVDEVAVRLDVWVHYMQDTSRALEYMGMRSILIDQRQDRESQWEDFLHELCHVLRHAGNQTTMPRLFCEGQEAEANRFVLYAAIPFFMLQHLKLADRIDEAAGQIAMHFGVTFELARKRLEQIQRRTLSSILWEEALKQEAQQMLLPMGASYEKQHVQHP</sequence>
<keyword evidence="3" id="KW-1185">Reference proteome</keyword>
<dbReference type="KEGG" id="cohn:KCTCHS21_08460"/>